<evidence type="ECO:0000256" key="1">
    <source>
        <dbReference type="SAM" id="MobiDB-lite"/>
    </source>
</evidence>
<dbReference type="Proteomes" id="UP000649739">
    <property type="component" value="Unassembled WGS sequence"/>
</dbReference>
<sequence length="195" mass="21366">MLRTGDILVLRTVEYVTGNGSIIVKIDAVGDIRERHGEQWIAVKAAGSSKVPHPRRGSSRSGRRRSWPPGNGHGPAPPVEPLWSPHRPRCSARPQPDTASRVRTLRWGGRVPRQGIKPDRPCRGTRPPHRPQRKAQSASPKRKPTTQSPQRGPNAKPEAHKRKAADPQMATTTAAVNTNCPRATGTSPCQHSRCN</sequence>
<proteinExistence type="predicted"/>
<feature type="compositionally biased region" description="Polar residues" evidence="1">
    <location>
        <begin position="134"/>
        <end position="151"/>
    </location>
</feature>
<comment type="caution">
    <text evidence="2">The sequence shown here is derived from an EMBL/GenBank/DDBJ whole genome shotgun (WGS) entry which is preliminary data.</text>
</comment>
<protein>
    <submittedName>
        <fullName evidence="2">Uncharacterized protein</fullName>
    </submittedName>
</protein>
<reference evidence="2" key="2">
    <citation type="submission" date="2020-09" db="EMBL/GenBank/DDBJ databases">
        <authorList>
            <person name="Sun Q."/>
            <person name="Ohkuma M."/>
        </authorList>
    </citation>
    <scope>NUCLEOTIDE SEQUENCE</scope>
    <source>
        <strain evidence="2">JCM 3090</strain>
    </source>
</reference>
<organism evidence="2 3">
    <name type="scientific">Pilimelia anulata</name>
    <dbReference type="NCBI Taxonomy" id="53371"/>
    <lineage>
        <taxon>Bacteria</taxon>
        <taxon>Bacillati</taxon>
        <taxon>Actinomycetota</taxon>
        <taxon>Actinomycetes</taxon>
        <taxon>Micromonosporales</taxon>
        <taxon>Micromonosporaceae</taxon>
        <taxon>Pilimelia</taxon>
    </lineage>
</organism>
<accession>A0A8J3B767</accession>
<feature type="region of interest" description="Disordered" evidence="1">
    <location>
        <begin position="45"/>
        <end position="195"/>
    </location>
</feature>
<evidence type="ECO:0000313" key="2">
    <source>
        <dbReference type="EMBL" id="GGJ98265.1"/>
    </source>
</evidence>
<reference evidence="2" key="1">
    <citation type="journal article" date="2014" name="Int. J. Syst. Evol. Microbiol.">
        <title>Complete genome sequence of Corynebacterium casei LMG S-19264T (=DSM 44701T), isolated from a smear-ripened cheese.</title>
        <authorList>
            <consortium name="US DOE Joint Genome Institute (JGI-PGF)"/>
            <person name="Walter F."/>
            <person name="Albersmeier A."/>
            <person name="Kalinowski J."/>
            <person name="Ruckert C."/>
        </authorList>
    </citation>
    <scope>NUCLEOTIDE SEQUENCE</scope>
    <source>
        <strain evidence="2">JCM 3090</strain>
    </source>
</reference>
<keyword evidence="3" id="KW-1185">Reference proteome</keyword>
<name>A0A8J3B767_9ACTN</name>
<dbReference type="EMBL" id="BMQB01000006">
    <property type="protein sequence ID" value="GGJ98265.1"/>
    <property type="molecule type" value="Genomic_DNA"/>
</dbReference>
<feature type="compositionally biased region" description="Basic residues" evidence="1">
    <location>
        <begin position="52"/>
        <end position="66"/>
    </location>
</feature>
<dbReference type="AlphaFoldDB" id="A0A8J3B767"/>
<gene>
    <name evidence="2" type="ORF">GCM10010123_30350</name>
</gene>
<feature type="compositionally biased region" description="Polar residues" evidence="1">
    <location>
        <begin position="169"/>
        <end position="195"/>
    </location>
</feature>
<evidence type="ECO:0000313" key="3">
    <source>
        <dbReference type="Proteomes" id="UP000649739"/>
    </source>
</evidence>